<dbReference type="Proteomes" id="UP000191257">
    <property type="component" value="Chromosome"/>
</dbReference>
<evidence type="ECO:0000313" key="3">
    <source>
        <dbReference type="EMBL" id="ATQ57157.1"/>
    </source>
</evidence>
<reference evidence="3 6" key="2">
    <citation type="submission" date="2017-10" db="EMBL/GenBank/DDBJ databases">
        <title>Complete genome sequence of Paracoccus yeei TT13 isolated from human skin.</title>
        <authorList>
            <person name="Lee K."/>
            <person name="Lim J.Y."/>
            <person name="Hwang I."/>
        </authorList>
    </citation>
    <scope>NUCLEOTIDE SEQUENCE [LARGE SCALE GENOMIC DNA]</scope>
    <source>
        <strain evidence="3 6">TT13</strain>
    </source>
</reference>
<dbReference type="Proteomes" id="UP000272010">
    <property type="component" value="Chromosome"/>
</dbReference>
<keyword evidence="5" id="KW-1185">Reference proteome</keyword>
<accession>A0A1V0GVX1</accession>
<name>A0A1V0GVX1_9RHOB</name>
<dbReference type="Pfam" id="PF06170">
    <property type="entry name" value="DUF983"/>
    <property type="match status" value="1"/>
</dbReference>
<organism evidence="2 5">
    <name type="scientific">Paracoccus yeei</name>
    <dbReference type="NCBI Taxonomy" id="147645"/>
    <lineage>
        <taxon>Bacteria</taxon>
        <taxon>Pseudomonadati</taxon>
        <taxon>Pseudomonadota</taxon>
        <taxon>Alphaproteobacteria</taxon>
        <taxon>Rhodobacterales</taxon>
        <taxon>Paracoccaceae</taxon>
        <taxon>Paracoccus</taxon>
    </lineage>
</organism>
<dbReference type="EMBL" id="CP024422">
    <property type="protein sequence ID" value="ATQ57157.1"/>
    <property type="molecule type" value="Genomic_DNA"/>
</dbReference>
<dbReference type="InterPro" id="IPR009325">
    <property type="entry name" value="DUF983"/>
</dbReference>
<evidence type="ECO:0000313" key="5">
    <source>
        <dbReference type="Proteomes" id="UP000191257"/>
    </source>
</evidence>
<proteinExistence type="predicted"/>
<dbReference type="AlphaFoldDB" id="A0A1V0GVX1"/>
<evidence type="ECO:0000313" key="4">
    <source>
        <dbReference type="EMBL" id="AYF01322.1"/>
    </source>
</evidence>
<dbReference type="EMBL" id="CP031078">
    <property type="protein sequence ID" value="AYF01322.1"/>
    <property type="molecule type" value="Genomic_DNA"/>
</dbReference>
<keyword evidence="1" id="KW-0472">Membrane</keyword>
<sequence>MSRSQDNAALPERPLKQAMLRGAMRRCPACGEGPLFDGYLKIRDHCDDCGQDLSHQRADDGPAYLTILLVSHLGAPLMLAIFVAWRPSAAALLLGFGIGAVVLSLLLLPLIKGGFVGFQWARRMHGFGADAQAAARTKQAGAA</sequence>
<evidence type="ECO:0000313" key="2">
    <source>
        <dbReference type="EMBL" id="ARC37968.1"/>
    </source>
</evidence>
<dbReference type="GeneID" id="78899160"/>
<feature type="transmembrane region" description="Helical" evidence="1">
    <location>
        <begin position="91"/>
        <end position="115"/>
    </location>
</feature>
<reference evidence="2" key="3">
    <citation type="submission" date="2017-12" db="EMBL/GenBank/DDBJ databases">
        <title>FDA dAtabase for Regulatory Grade micrObial Sequences (FDA-ARGOS): Supporting development and validation of Infectious Disease Dx tests.</title>
        <authorList>
            <person name="Campos J."/>
            <person name="Goldberg B."/>
            <person name="Tallon L."/>
            <person name="Sadzewicz L."/>
            <person name="Sengamalay N."/>
            <person name="Ott S."/>
            <person name="Godinez A."/>
            <person name="Nagaraj S."/>
            <person name="Vyas G."/>
            <person name="Aluvathingal J."/>
            <person name="Nadendla S."/>
            <person name="Geyer C."/>
            <person name="Nandy P."/>
            <person name="Hobson J."/>
            <person name="Sichtig H."/>
        </authorList>
    </citation>
    <scope>NUCLEOTIDE SEQUENCE</scope>
    <source>
        <strain evidence="2">FDAARGOS_252</strain>
    </source>
</reference>
<reference evidence="5" key="1">
    <citation type="submission" date="2017-03" db="EMBL/GenBank/DDBJ databases">
        <title>FDA dAtabase for Regulatory Grade micrObial Sequences (FDA-ARGOS): Supporting development and validation of Infectious Disease Dx tests.</title>
        <authorList>
            <person name="Minogue T."/>
            <person name="Wolcott M."/>
            <person name="Wasieloski L."/>
            <person name="Aguilar W."/>
            <person name="Moore D."/>
            <person name="Tallon L."/>
            <person name="Sadzewicz L."/>
            <person name="Sengamalay N."/>
            <person name="Ott S."/>
            <person name="Godinez A."/>
            <person name="Nagaraj S."/>
            <person name="Nadendla S."/>
            <person name="Geyer C."/>
            <person name="Sichtig H."/>
        </authorList>
    </citation>
    <scope>NUCLEOTIDE SEQUENCE [LARGE SCALE GENOMIC DNA]</scope>
    <source>
        <strain evidence="5">FDAARGOS_252</strain>
    </source>
</reference>
<evidence type="ECO:0000313" key="6">
    <source>
        <dbReference type="Proteomes" id="UP000229314"/>
    </source>
</evidence>
<dbReference type="STRING" id="147645.A6J80_17825"/>
<keyword evidence="1" id="KW-1133">Transmembrane helix</keyword>
<evidence type="ECO:0000313" key="7">
    <source>
        <dbReference type="Proteomes" id="UP000272010"/>
    </source>
</evidence>
<dbReference type="KEGG" id="pye:A6J80_17825"/>
<keyword evidence="1" id="KW-0812">Transmembrane</keyword>
<dbReference type="RefSeq" id="WP_080622417.1">
    <property type="nucleotide sequence ID" value="NZ_CAJGAB010000011.1"/>
</dbReference>
<feature type="transmembrane region" description="Helical" evidence="1">
    <location>
        <begin position="63"/>
        <end position="85"/>
    </location>
</feature>
<dbReference type="eggNOG" id="COG5349">
    <property type="taxonomic scope" value="Bacteria"/>
</dbReference>
<evidence type="ECO:0000256" key="1">
    <source>
        <dbReference type="SAM" id="Phobius"/>
    </source>
</evidence>
<gene>
    <name evidence="2" type="ORF">A6J80_17825</name>
    <name evidence="4" type="ORF">PY32053_01695</name>
    <name evidence="3" type="ORF">PYTT13_16035</name>
</gene>
<dbReference type="Proteomes" id="UP000229314">
    <property type="component" value="Chromosome"/>
</dbReference>
<dbReference type="EMBL" id="CP020442">
    <property type="protein sequence ID" value="ARC37968.1"/>
    <property type="molecule type" value="Genomic_DNA"/>
</dbReference>
<reference evidence="4" key="4">
    <citation type="journal article" date="2018" name="Front. Microbiol.">
        <title>Genome Structure of the Opportunistic Pathogen Paracoccus yeei (Alphaproteobacteria) and Identification of Putative Virulence Factors.</title>
        <authorList>
            <person name="Lasek R."/>
            <person name="Szuplewska M."/>
            <person name="Mitura M."/>
            <person name="Decewicz P."/>
            <person name="Chmielowska C."/>
            <person name="Pawlot A."/>
            <person name="Sentkowska D."/>
            <person name="Czarnecki J."/>
            <person name="Bartosik D."/>
        </authorList>
    </citation>
    <scope>NUCLEOTIDE SEQUENCE</scope>
    <source>
        <strain evidence="4">CCUG 32053</strain>
    </source>
</reference>
<protein>
    <submittedName>
        <fullName evidence="2">DUF983 domain-containing protein</fullName>
    </submittedName>
</protein>
<reference evidence="7" key="5">
    <citation type="submission" date="2018-07" db="EMBL/GenBank/DDBJ databases">
        <title>Genome Structure of the Opportunistic Pathogen Paracoccus yeei (Alphaproteobacteria) and Identification of Putative Virulence Factors.</title>
        <authorList>
            <person name="Lasek R."/>
            <person name="Szuplewska M."/>
            <person name="Mitura M."/>
            <person name="Decewicz P."/>
            <person name="Chmielowska C."/>
            <person name="Pawlot A."/>
            <person name="Sentkowska D."/>
            <person name="Czarnecki J."/>
            <person name="Bartosik D."/>
        </authorList>
    </citation>
    <scope>NUCLEOTIDE SEQUENCE [LARGE SCALE GENOMIC DNA]</scope>
    <source>
        <strain evidence="7">CCUG 32053</strain>
    </source>
</reference>